<evidence type="ECO:0000256" key="3">
    <source>
        <dbReference type="RuleBase" id="RU000687"/>
    </source>
</evidence>
<dbReference type="SUPFAM" id="SSF63712">
    <property type="entry name" value="Nicotinic receptor ligand binding domain-like"/>
    <property type="match status" value="1"/>
</dbReference>
<dbReference type="InterPro" id="IPR006202">
    <property type="entry name" value="Neur_chan_lig-bd"/>
</dbReference>
<keyword evidence="6" id="KW-1185">Reference proteome</keyword>
<dbReference type="GO" id="GO:0005230">
    <property type="term" value="F:extracellular ligand-gated monoatomic ion channel activity"/>
    <property type="evidence" value="ECO:0007669"/>
    <property type="project" value="InterPro"/>
</dbReference>
<keyword evidence="2" id="KW-0472">Membrane</keyword>
<dbReference type="PROSITE" id="PS00236">
    <property type="entry name" value="NEUROTR_ION_CHANNEL"/>
    <property type="match status" value="1"/>
</dbReference>
<dbReference type="PRINTS" id="PR00252">
    <property type="entry name" value="NRIONCHANNEL"/>
</dbReference>
<dbReference type="InterPro" id="IPR018000">
    <property type="entry name" value="Neurotransmitter_ion_chnl_CS"/>
</dbReference>
<keyword evidence="3" id="KW-0406">Ion transport</keyword>
<comment type="subcellular location">
    <subcellularLocation>
        <location evidence="1">Membrane</location>
        <topology evidence="1">Multi-pass membrane protein</topology>
    </subcellularLocation>
</comment>
<feature type="domain" description="Neurotransmitter-gated ion-channel ligand-binding" evidence="4">
    <location>
        <begin position="2"/>
        <end position="143"/>
    </location>
</feature>
<dbReference type="InterPro" id="IPR006201">
    <property type="entry name" value="Neur_channel"/>
</dbReference>
<evidence type="ECO:0000313" key="6">
    <source>
        <dbReference type="Proteomes" id="UP000821866"/>
    </source>
</evidence>
<evidence type="ECO:0000256" key="1">
    <source>
        <dbReference type="ARBA" id="ARBA00004141"/>
    </source>
</evidence>
<proteinExistence type="inferred from homology"/>
<dbReference type="InterPro" id="IPR036734">
    <property type="entry name" value="Neur_chan_lig-bd_sf"/>
</dbReference>
<keyword evidence="3" id="KW-0407">Ion channel</keyword>
<sequence>MSQDYPVNLYLRERWFDPRLSLLRQGVNETFVINGGDIAGQLWKPDLIFVNVKAARVQEITVPTCLVRIFPDGHILYSVRLDLRLSCTLDFQLYPFDTQKCHIIMRPYAYTENEITLIWKEDNPATLTHPLTLSEFMLVDSYNTTFIQQLPTG</sequence>
<dbReference type="Pfam" id="PF02931">
    <property type="entry name" value="Neur_chan_LBD"/>
    <property type="match status" value="1"/>
</dbReference>
<reference evidence="5" key="2">
    <citation type="submission" date="2021-09" db="EMBL/GenBank/DDBJ databases">
        <authorList>
            <person name="Jia N."/>
            <person name="Wang J."/>
            <person name="Shi W."/>
            <person name="Du L."/>
            <person name="Sun Y."/>
            <person name="Zhan W."/>
            <person name="Jiang J."/>
            <person name="Wang Q."/>
            <person name="Zhang B."/>
            <person name="Ji P."/>
            <person name="Sakyi L.B."/>
            <person name="Cui X."/>
            <person name="Yuan T."/>
            <person name="Jiang B."/>
            <person name="Yang W."/>
            <person name="Lam T.T.-Y."/>
            <person name="Chang Q."/>
            <person name="Ding S."/>
            <person name="Wang X."/>
            <person name="Zhu J."/>
            <person name="Ruan X."/>
            <person name="Zhao L."/>
            <person name="Wei J."/>
            <person name="Que T."/>
            <person name="Du C."/>
            <person name="Cheng J."/>
            <person name="Dai P."/>
            <person name="Han X."/>
            <person name="Huang E."/>
            <person name="Gao Y."/>
            <person name="Liu J."/>
            <person name="Shao H."/>
            <person name="Ye R."/>
            <person name="Li L."/>
            <person name="Wei W."/>
            <person name="Wang X."/>
            <person name="Wang C."/>
            <person name="Huo Q."/>
            <person name="Li W."/>
            <person name="Guo W."/>
            <person name="Chen H."/>
            <person name="Chen S."/>
            <person name="Zhou L."/>
            <person name="Zhou L."/>
            <person name="Ni X."/>
            <person name="Tian J."/>
            <person name="Zhou Y."/>
            <person name="Sheng Y."/>
            <person name="Liu T."/>
            <person name="Pan Y."/>
            <person name="Xia L."/>
            <person name="Li J."/>
            <person name="Zhao F."/>
            <person name="Cao W."/>
        </authorList>
    </citation>
    <scope>NUCLEOTIDE SEQUENCE</scope>
    <source>
        <strain evidence="5">Rmic-2018</strain>
        <tissue evidence="5">Larvae</tissue>
    </source>
</reference>
<dbReference type="EMBL" id="JABSTU010000008">
    <property type="protein sequence ID" value="KAH8022643.1"/>
    <property type="molecule type" value="Genomic_DNA"/>
</dbReference>
<gene>
    <name evidence="5" type="ORF">HPB51_000943</name>
</gene>
<dbReference type="Proteomes" id="UP000821866">
    <property type="component" value="Chromosome 6"/>
</dbReference>
<name>A0A9J6DKW0_RHIMP</name>
<dbReference type="Gene3D" id="2.70.170.10">
    <property type="entry name" value="Neurotransmitter-gated ion-channel ligand-binding domain"/>
    <property type="match status" value="1"/>
</dbReference>
<organism evidence="5 6">
    <name type="scientific">Rhipicephalus microplus</name>
    <name type="common">Cattle tick</name>
    <name type="synonym">Boophilus microplus</name>
    <dbReference type="NCBI Taxonomy" id="6941"/>
    <lineage>
        <taxon>Eukaryota</taxon>
        <taxon>Metazoa</taxon>
        <taxon>Ecdysozoa</taxon>
        <taxon>Arthropoda</taxon>
        <taxon>Chelicerata</taxon>
        <taxon>Arachnida</taxon>
        <taxon>Acari</taxon>
        <taxon>Parasitiformes</taxon>
        <taxon>Ixodida</taxon>
        <taxon>Ixodoidea</taxon>
        <taxon>Ixodidae</taxon>
        <taxon>Rhipicephalinae</taxon>
        <taxon>Rhipicephalus</taxon>
        <taxon>Boophilus</taxon>
    </lineage>
</organism>
<evidence type="ECO:0000313" key="5">
    <source>
        <dbReference type="EMBL" id="KAH8022643.1"/>
    </source>
</evidence>
<protein>
    <recommendedName>
        <fullName evidence="4">Neurotransmitter-gated ion-channel ligand-binding domain-containing protein</fullName>
    </recommendedName>
</protein>
<dbReference type="GO" id="GO:0004888">
    <property type="term" value="F:transmembrane signaling receptor activity"/>
    <property type="evidence" value="ECO:0007669"/>
    <property type="project" value="InterPro"/>
</dbReference>
<dbReference type="GO" id="GO:0016020">
    <property type="term" value="C:membrane"/>
    <property type="evidence" value="ECO:0007669"/>
    <property type="project" value="UniProtKB-SubCell"/>
</dbReference>
<dbReference type="VEuPathDB" id="VectorBase:LOC119172828"/>
<keyword evidence="3" id="KW-0813">Transport</keyword>
<dbReference type="PANTHER" id="PTHR18945">
    <property type="entry name" value="NEUROTRANSMITTER GATED ION CHANNEL"/>
    <property type="match status" value="1"/>
</dbReference>
<reference evidence="5" key="1">
    <citation type="journal article" date="2020" name="Cell">
        <title>Large-Scale Comparative Analyses of Tick Genomes Elucidate Their Genetic Diversity and Vector Capacities.</title>
        <authorList>
            <consortium name="Tick Genome and Microbiome Consortium (TIGMIC)"/>
            <person name="Jia N."/>
            <person name="Wang J."/>
            <person name="Shi W."/>
            <person name="Du L."/>
            <person name="Sun Y."/>
            <person name="Zhan W."/>
            <person name="Jiang J.F."/>
            <person name="Wang Q."/>
            <person name="Zhang B."/>
            <person name="Ji P."/>
            <person name="Bell-Sakyi L."/>
            <person name="Cui X.M."/>
            <person name="Yuan T.T."/>
            <person name="Jiang B.G."/>
            <person name="Yang W.F."/>
            <person name="Lam T.T."/>
            <person name="Chang Q.C."/>
            <person name="Ding S.J."/>
            <person name="Wang X.J."/>
            <person name="Zhu J.G."/>
            <person name="Ruan X.D."/>
            <person name="Zhao L."/>
            <person name="Wei J.T."/>
            <person name="Ye R.Z."/>
            <person name="Que T.C."/>
            <person name="Du C.H."/>
            <person name="Zhou Y.H."/>
            <person name="Cheng J.X."/>
            <person name="Dai P.F."/>
            <person name="Guo W.B."/>
            <person name="Han X.H."/>
            <person name="Huang E.J."/>
            <person name="Li L.F."/>
            <person name="Wei W."/>
            <person name="Gao Y.C."/>
            <person name="Liu J.Z."/>
            <person name="Shao H.Z."/>
            <person name="Wang X."/>
            <person name="Wang C.C."/>
            <person name="Yang T.C."/>
            <person name="Huo Q.B."/>
            <person name="Li W."/>
            <person name="Chen H.Y."/>
            <person name="Chen S.E."/>
            <person name="Zhou L.G."/>
            <person name="Ni X.B."/>
            <person name="Tian J.H."/>
            <person name="Sheng Y."/>
            <person name="Liu T."/>
            <person name="Pan Y.S."/>
            <person name="Xia L.Y."/>
            <person name="Li J."/>
            <person name="Zhao F."/>
            <person name="Cao W.C."/>
        </authorList>
    </citation>
    <scope>NUCLEOTIDE SEQUENCE</scope>
    <source>
        <strain evidence="5">Rmic-2018</strain>
    </source>
</reference>
<comment type="similarity">
    <text evidence="3">Belongs to the ligand-gated ion channel (TC 1.A.9) family.</text>
</comment>
<evidence type="ECO:0000256" key="2">
    <source>
        <dbReference type="ARBA" id="ARBA00023136"/>
    </source>
</evidence>
<dbReference type="AlphaFoldDB" id="A0A9J6DKW0"/>
<accession>A0A9J6DKW0</accession>
<evidence type="ECO:0000259" key="4">
    <source>
        <dbReference type="Pfam" id="PF02931"/>
    </source>
</evidence>
<comment type="caution">
    <text evidence="5">The sequence shown here is derived from an EMBL/GenBank/DDBJ whole genome shotgun (WGS) entry which is preliminary data.</text>
</comment>